<gene>
    <name evidence="3" type="ORF">KIP89_05580</name>
</gene>
<keyword evidence="1" id="KW-0812">Transmembrane</keyword>
<keyword evidence="3" id="KW-0560">Oxidoreductase</keyword>
<dbReference type="InterPro" id="IPR011008">
    <property type="entry name" value="Dimeric_a/b-barrel"/>
</dbReference>
<dbReference type="SUPFAM" id="SSF54909">
    <property type="entry name" value="Dimeric alpha+beta barrel"/>
    <property type="match status" value="2"/>
</dbReference>
<evidence type="ECO:0000313" key="3">
    <source>
        <dbReference type="EMBL" id="MBS9476571.1"/>
    </source>
</evidence>
<sequence>MTTEIRSAAVSAVTTRIVVSPDAFDAFADWQAAFTRGASSHPGFLGLDILPAYAGSTEWQIIQRFVAHEALESWLAHPARAALLDSLAGLRAAGAPDMPEEVAPDYHAFGTVTEVITTVVEPGRENEFLDWTQAIQSAQARFPGYMGTFVQAPVAGDPPYWTALVRFSTPGQLDTWLASAERRERLASADPTMSHWSSRRLAAGFGAWFAPDRAGAVPPAWKQTALVLLVLFPVVGLEIRFLSPHLAGLPTAVATFIGNAISVSLVSWPLVGLARAGMGWWLAPAPAHRRRAEIGGALLLIALYAAEMGLLSLLL</sequence>
<keyword evidence="1" id="KW-1133">Transmembrane helix</keyword>
<keyword evidence="1" id="KW-0472">Membrane</keyword>
<evidence type="ECO:0000259" key="2">
    <source>
        <dbReference type="Pfam" id="PF03992"/>
    </source>
</evidence>
<feature type="transmembrane region" description="Helical" evidence="1">
    <location>
        <begin position="249"/>
        <end position="273"/>
    </location>
</feature>
<keyword evidence="3" id="KW-0503">Monooxygenase</keyword>
<keyword evidence="4" id="KW-1185">Reference proteome</keyword>
<name>A0ABS5R4H1_9HYPH</name>
<dbReference type="EMBL" id="JAHCQH010000014">
    <property type="protein sequence ID" value="MBS9476571.1"/>
    <property type="molecule type" value="Genomic_DNA"/>
</dbReference>
<feature type="domain" description="ABM" evidence="2">
    <location>
        <begin position="13"/>
        <end position="81"/>
    </location>
</feature>
<dbReference type="GO" id="GO:0004497">
    <property type="term" value="F:monooxygenase activity"/>
    <property type="evidence" value="ECO:0007669"/>
    <property type="project" value="UniProtKB-KW"/>
</dbReference>
<feature type="transmembrane region" description="Helical" evidence="1">
    <location>
        <begin position="294"/>
        <end position="314"/>
    </location>
</feature>
<evidence type="ECO:0000313" key="4">
    <source>
        <dbReference type="Proteomes" id="UP001166585"/>
    </source>
</evidence>
<evidence type="ECO:0000256" key="1">
    <source>
        <dbReference type="SAM" id="Phobius"/>
    </source>
</evidence>
<dbReference type="InterPro" id="IPR007138">
    <property type="entry name" value="ABM_dom"/>
</dbReference>
<proteinExistence type="predicted"/>
<reference evidence="3" key="1">
    <citation type="submission" date="2021-05" db="EMBL/GenBank/DDBJ databases">
        <authorList>
            <person name="Sun Q."/>
            <person name="Inoue M."/>
        </authorList>
    </citation>
    <scope>NUCLEOTIDE SEQUENCE</scope>
    <source>
        <strain evidence="3">VKM B-3255</strain>
    </source>
</reference>
<dbReference type="InterPro" id="IPR038762">
    <property type="entry name" value="ABM_predict"/>
</dbReference>
<comment type="caution">
    <text evidence="3">The sequence shown here is derived from an EMBL/GenBank/DDBJ whole genome shotgun (WGS) entry which is preliminary data.</text>
</comment>
<dbReference type="RefSeq" id="WP_213754398.1">
    <property type="nucleotide sequence ID" value="NZ_JAHCQH010000014.1"/>
</dbReference>
<dbReference type="Gene3D" id="3.30.70.100">
    <property type="match status" value="2"/>
</dbReference>
<protein>
    <submittedName>
        <fullName evidence="3">Antibiotic biosynthesis monooxygenase</fullName>
    </submittedName>
</protein>
<dbReference type="Pfam" id="PF03992">
    <property type="entry name" value="ABM"/>
    <property type="match status" value="1"/>
</dbReference>
<accession>A0ABS5R4H1</accession>
<dbReference type="PANTHER" id="PTHR40057">
    <property type="entry name" value="SLR1162 PROTEIN"/>
    <property type="match status" value="1"/>
</dbReference>
<dbReference type="PANTHER" id="PTHR40057:SF1">
    <property type="entry name" value="SLR1162 PROTEIN"/>
    <property type="match status" value="1"/>
</dbReference>
<organism evidence="3 4">
    <name type="scientific">Ancylobacter radicis</name>
    <dbReference type="NCBI Taxonomy" id="2836179"/>
    <lineage>
        <taxon>Bacteria</taxon>
        <taxon>Pseudomonadati</taxon>
        <taxon>Pseudomonadota</taxon>
        <taxon>Alphaproteobacteria</taxon>
        <taxon>Hyphomicrobiales</taxon>
        <taxon>Xanthobacteraceae</taxon>
        <taxon>Ancylobacter</taxon>
    </lineage>
</organism>
<feature type="transmembrane region" description="Helical" evidence="1">
    <location>
        <begin position="225"/>
        <end position="243"/>
    </location>
</feature>
<dbReference type="Proteomes" id="UP001166585">
    <property type="component" value="Unassembled WGS sequence"/>
</dbReference>